<accession>A0A7J5K3H8</accession>
<proteinExistence type="predicted"/>
<sequence length="474" mass="55038">MKKVCFYILLLLTGCSVQHPSADAIATLFAEYKIDDYNYSIMDTNGVIQKSDYIEKTTIGYEWADSFILPIILTREIENDHINEDSLLCQYISVRDIHRDLLLGDIIRIAENCPDLFPQNSDDALSYMRRLVRARFQDVYSRFCEDELKIKGNHLWDTKTLLTITKRISFIFDSQNVTGYLPVGSRIPDMYPTWFVENIYQLAGWYTFRINKHVVLWNSVSDDKHTVLCIKFVDMQRMVTVIWPYNVEFLPFDSKGNPDLLLSPLALAILRENFEPDADRIDYNGKKEELCSQLLKKKGSPYLSLYIKELQAHIRHTQKVGDQVNELKLKDVYSILFPYSLSLDYLSKAPLSAIHYVSDRMSASRYFTLDKETSVAIFSSNQCRKYMSKNKIENDSVIVADKCWIENVVTKEMVWSPKISTHPSMQVIRAERCDTILPPGNYLIHYDSDGKHSFESWLSSAPLIDDYGIRIYKK</sequence>
<evidence type="ECO:0000313" key="2">
    <source>
        <dbReference type="EMBL" id="KAB4457823.1"/>
    </source>
</evidence>
<keyword evidence="1" id="KW-0732">Signal</keyword>
<protein>
    <recommendedName>
        <fullName evidence="4">Lipoprotein</fullName>
    </recommendedName>
</protein>
<feature type="signal peptide" evidence="1">
    <location>
        <begin position="1"/>
        <end position="21"/>
    </location>
</feature>
<evidence type="ECO:0000256" key="1">
    <source>
        <dbReference type="SAM" id="SignalP"/>
    </source>
</evidence>
<dbReference type="RefSeq" id="WP_217718982.1">
    <property type="nucleotide sequence ID" value="NZ_JAHOJH010000017.1"/>
</dbReference>
<dbReference type="EMBL" id="WCRW01000003">
    <property type="protein sequence ID" value="KAB4457823.1"/>
    <property type="molecule type" value="Genomic_DNA"/>
</dbReference>
<reference evidence="2 3" key="1">
    <citation type="journal article" date="2019" name="Nat. Med.">
        <title>A library of human gut bacterial isolates paired with longitudinal multiomics data enables mechanistic microbiome research.</title>
        <authorList>
            <person name="Poyet M."/>
            <person name="Groussin M."/>
            <person name="Gibbons S.M."/>
            <person name="Avila-Pacheco J."/>
            <person name="Jiang X."/>
            <person name="Kearney S.M."/>
            <person name="Perrotta A.R."/>
            <person name="Berdy B."/>
            <person name="Zhao S."/>
            <person name="Lieberman T.D."/>
            <person name="Swanson P.K."/>
            <person name="Smith M."/>
            <person name="Roesemann S."/>
            <person name="Alexander J.E."/>
            <person name="Rich S.A."/>
            <person name="Livny J."/>
            <person name="Vlamakis H."/>
            <person name="Clish C."/>
            <person name="Bullock K."/>
            <person name="Deik A."/>
            <person name="Scott J."/>
            <person name="Pierce K.A."/>
            <person name="Xavier R.J."/>
            <person name="Alm E.J."/>
        </authorList>
    </citation>
    <scope>NUCLEOTIDE SEQUENCE [LARGE SCALE GENOMIC DNA]</scope>
    <source>
        <strain evidence="2 3">BIOML-A160</strain>
    </source>
</reference>
<organism evidence="2 3">
    <name type="scientific">Bacteroides thetaiotaomicron</name>
    <dbReference type="NCBI Taxonomy" id="818"/>
    <lineage>
        <taxon>Bacteria</taxon>
        <taxon>Pseudomonadati</taxon>
        <taxon>Bacteroidota</taxon>
        <taxon>Bacteroidia</taxon>
        <taxon>Bacteroidales</taxon>
        <taxon>Bacteroidaceae</taxon>
        <taxon>Bacteroides</taxon>
    </lineage>
</organism>
<name>A0A7J5K3H8_BACT4</name>
<dbReference type="PROSITE" id="PS51257">
    <property type="entry name" value="PROKAR_LIPOPROTEIN"/>
    <property type="match status" value="1"/>
</dbReference>
<evidence type="ECO:0008006" key="4">
    <source>
        <dbReference type="Google" id="ProtNLM"/>
    </source>
</evidence>
<dbReference type="Proteomes" id="UP000436825">
    <property type="component" value="Unassembled WGS sequence"/>
</dbReference>
<gene>
    <name evidence="2" type="ORF">GAN75_06445</name>
</gene>
<evidence type="ECO:0000313" key="3">
    <source>
        <dbReference type="Proteomes" id="UP000436825"/>
    </source>
</evidence>
<feature type="chain" id="PRO_5029761564" description="Lipoprotein" evidence="1">
    <location>
        <begin position="22"/>
        <end position="474"/>
    </location>
</feature>
<dbReference type="AlphaFoldDB" id="A0A7J5K3H8"/>
<comment type="caution">
    <text evidence="2">The sequence shown here is derived from an EMBL/GenBank/DDBJ whole genome shotgun (WGS) entry which is preliminary data.</text>
</comment>